<dbReference type="FunFam" id="1.25.40.10:FF:000470">
    <property type="entry name" value="Pentatricopeptide repeat-containing protein At5g66520"/>
    <property type="match status" value="1"/>
</dbReference>
<dbReference type="GO" id="GO:0003723">
    <property type="term" value="F:RNA binding"/>
    <property type="evidence" value="ECO:0007669"/>
    <property type="project" value="InterPro"/>
</dbReference>
<feature type="repeat" description="PPR" evidence="3">
    <location>
        <begin position="191"/>
        <end position="221"/>
    </location>
</feature>
<comment type="similarity">
    <text evidence="1">Belongs to the PPR family. PCMP-H subfamily.</text>
</comment>
<dbReference type="Pfam" id="PF13041">
    <property type="entry name" value="PPR_2"/>
    <property type="match status" value="2"/>
</dbReference>
<dbReference type="EMBL" id="CP093348">
    <property type="protein sequence ID" value="WOH03572.1"/>
    <property type="molecule type" value="Genomic_DNA"/>
</dbReference>
<accession>A0AAF0XAP9</accession>
<dbReference type="KEGG" id="dcr:108224585"/>
<reference evidence="4" key="1">
    <citation type="journal article" date="2016" name="Nat. Genet.">
        <title>A high-quality carrot genome assembly provides new insights into carotenoid accumulation and asterid genome evolution.</title>
        <authorList>
            <person name="Iorizzo M."/>
            <person name="Ellison S."/>
            <person name="Senalik D."/>
            <person name="Zeng P."/>
            <person name="Satapoomin P."/>
            <person name="Huang J."/>
            <person name="Bowman M."/>
            <person name="Iovene M."/>
            <person name="Sanseverino W."/>
            <person name="Cavagnaro P."/>
            <person name="Yildiz M."/>
            <person name="Macko-Podgorni A."/>
            <person name="Moranska E."/>
            <person name="Grzebelus E."/>
            <person name="Grzebelus D."/>
            <person name="Ashrafi H."/>
            <person name="Zheng Z."/>
            <person name="Cheng S."/>
            <person name="Spooner D."/>
            <person name="Van Deynze A."/>
            <person name="Simon P."/>
        </authorList>
    </citation>
    <scope>NUCLEOTIDE SEQUENCE</scope>
    <source>
        <tissue evidence="4">Leaf</tissue>
    </source>
</reference>
<evidence type="ECO:0000256" key="2">
    <source>
        <dbReference type="ARBA" id="ARBA00022737"/>
    </source>
</evidence>
<organism evidence="4 5">
    <name type="scientific">Daucus carota subsp. sativus</name>
    <name type="common">Carrot</name>
    <dbReference type="NCBI Taxonomy" id="79200"/>
    <lineage>
        <taxon>Eukaryota</taxon>
        <taxon>Viridiplantae</taxon>
        <taxon>Streptophyta</taxon>
        <taxon>Embryophyta</taxon>
        <taxon>Tracheophyta</taxon>
        <taxon>Spermatophyta</taxon>
        <taxon>Magnoliopsida</taxon>
        <taxon>eudicotyledons</taxon>
        <taxon>Gunneridae</taxon>
        <taxon>Pentapetalae</taxon>
        <taxon>asterids</taxon>
        <taxon>campanulids</taxon>
        <taxon>Apiales</taxon>
        <taxon>Apiaceae</taxon>
        <taxon>Apioideae</taxon>
        <taxon>Scandiceae</taxon>
        <taxon>Daucinae</taxon>
        <taxon>Daucus</taxon>
        <taxon>Daucus sect. Daucus</taxon>
    </lineage>
</organism>
<dbReference type="InterPro" id="IPR011990">
    <property type="entry name" value="TPR-like_helical_dom_sf"/>
</dbReference>
<dbReference type="Proteomes" id="UP000077755">
    <property type="component" value="Chromosome 6"/>
</dbReference>
<dbReference type="GO" id="GO:0009451">
    <property type="term" value="P:RNA modification"/>
    <property type="evidence" value="ECO:0007669"/>
    <property type="project" value="InterPro"/>
</dbReference>
<sequence>MPYCFCSSFTPVPSSSNISKFISDNPYLTLLETKCNSMKDLRKIHAQLIKTGLVKDTIAASRVLSFCATSPAGDLNYAHLVFDFMPRPNIFSWNTIIRAFSQASTPRTAISLFLDMLLTSSIEPDRLTYPSLFKAYAQLGLAHDGAQLHARILKLGLEWDAFIRNSLLYMYVNCGFLGQAWRLFGEDGNSEVVAWNSMITGLAKCGEIYDSRRLFDRMPVRNTVSWNSMISGYVRNGMWSEALDLLSKMQEEKIRPTEFTLVSLLNACSSLGSLRQGEWIHDYIKKNNIEMNVIVVTAIIDMYCKCGSIVMALEVFHTSPVKGLSSWNSIIFGLAINGHEEEAIEFFSRLESSKFMPDDVSFIGVLTACNHSGMINKARYYFSLMTEYYAIEPSIKHYGCMVDLLARAEYIEEAGELIESMPMSPDSIIWGSFLSSCRRCGNIKMAQWAANNLKKIDLDEASGYILMSNVYAAAGHFRKAMSERVTMKTKNIEKQPGCSLIEVNGEVHEFVAGGRLHPQVTEIYASLNNLRLTLQETEYCNS</sequence>
<name>A0AAF0XAP9_DAUCS</name>
<feature type="repeat" description="PPR" evidence="3">
    <location>
        <begin position="323"/>
        <end position="357"/>
    </location>
</feature>
<keyword evidence="2" id="KW-0677">Repeat</keyword>
<dbReference type="PANTHER" id="PTHR47926">
    <property type="entry name" value="PENTATRICOPEPTIDE REPEAT-CONTAINING PROTEIN"/>
    <property type="match status" value="1"/>
</dbReference>
<dbReference type="NCBIfam" id="TIGR00756">
    <property type="entry name" value="PPR"/>
    <property type="match status" value="4"/>
</dbReference>
<evidence type="ECO:0000313" key="5">
    <source>
        <dbReference type="Proteomes" id="UP000077755"/>
    </source>
</evidence>
<evidence type="ECO:0000313" key="4">
    <source>
        <dbReference type="EMBL" id="WOH03572.1"/>
    </source>
</evidence>
<reference evidence="4" key="2">
    <citation type="submission" date="2022-03" db="EMBL/GenBank/DDBJ databases">
        <title>Draft title - Genomic analysis of global carrot germplasm unveils the trajectory of domestication and the origin of high carotenoid orange carrot.</title>
        <authorList>
            <person name="Iorizzo M."/>
            <person name="Ellison S."/>
            <person name="Senalik D."/>
            <person name="Macko-Podgorni A."/>
            <person name="Grzebelus D."/>
            <person name="Bostan H."/>
            <person name="Rolling W."/>
            <person name="Curaba J."/>
            <person name="Simon P."/>
        </authorList>
    </citation>
    <scope>NUCLEOTIDE SEQUENCE</scope>
    <source>
        <tissue evidence="4">Leaf</tissue>
    </source>
</reference>
<protein>
    <recommendedName>
        <fullName evidence="6">Pentatricopeptide repeat-containing protein</fullName>
    </recommendedName>
</protein>
<dbReference type="PANTHER" id="PTHR47926:SF436">
    <property type="entry name" value="PENTATRICOPEPTIDE REPEAT-CONTAINING PROTEIN ELI1, CHLOROPLASTIC-LIKE ISOFORM X2"/>
    <property type="match status" value="1"/>
</dbReference>
<dbReference type="InterPro" id="IPR046848">
    <property type="entry name" value="E_motif"/>
</dbReference>
<dbReference type="AlphaFoldDB" id="A0AAF0XAP9"/>
<dbReference type="Pfam" id="PF20431">
    <property type="entry name" value="E_motif"/>
    <property type="match status" value="1"/>
</dbReference>
<dbReference type="InterPro" id="IPR046960">
    <property type="entry name" value="PPR_At4g14850-like_plant"/>
</dbReference>
<dbReference type="InterPro" id="IPR002885">
    <property type="entry name" value="PPR_rpt"/>
</dbReference>
<dbReference type="Pfam" id="PF01535">
    <property type="entry name" value="PPR"/>
    <property type="match status" value="3"/>
</dbReference>
<keyword evidence="5" id="KW-1185">Reference proteome</keyword>
<proteinExistence type="inferred from homology"/>
<evidence type="ECO:0000256" key="3">
    <source>
        <dbReference type="PROSITE-ProRule" id="PRU00708"/>
    </source>
</evidence>
<evidence type="ECO:0008006" key="6">
    <source>
        <dbReference type="Google" id="ProtNLM"/>
    </source>
</evidence>
<dbReference type="Gene3D" id="1.25.40.10">
    <property type="entry name" value="Tetratricopeptide repeat domain"/>
    <property type="match status" value="3"/>
</dbReference>
<dbReference type="FunFam" id="1.25.40.10:FF:000333">
    <property type="entry name" value="Pentatricopeptide repeat-containing protein"/>
    <property type="match status" value="1"/>
</dbReference>
<evidence type="ECO:0000256" key="1">
    <source>
        <dbReference type="ARBA" id="ARBA00006643"/>
    </source>
</evidence>
<feature type="repeat" description="PPR" evidence="3">
    <location>
        <begin position="89"/>
        <end position="124"/>
    </location>
</feature>
<dbReference type="PROSITE" id="PS51375">
    <property type="entry name" value="PPR"/>
    <property type="match status" value="4"/>
</dbReference>
<feature type="repeat" description="PPR" evidence="3">
    <location>
        <begin position="222"/>
        <end position="256"/>
    </location>
</feature>
<dbReference type="FunFam" id="1.25.40.10:FF:000184">
    <property type="entry name" value="Pentatricopeptide repeat-containing protein, chloroplastic"/>
    <property type="match status" value="1"/>
</dbReference>
<gene>
    <name evidence="4" type="ORF">DCAR_0622971</name>
</gene>